<proteinExistence type="predicted"/>
<feature type="compositionally biased region" description="Basic and acidic residues" evidence="1">
    <location>
        <begin position="22"/>
        <end position="33"/>
    </location>
</feature>
<evidence type="ECO:0000256" key="1">
    <source>
        <dbReference type="SAM" id="MobiDB-lite"/>
    </source>
</evidence>
<feature type="region of interest" description="Disordered" evidence="1">
    <location>
        <begin position="1"/>
        <end position="70"/>
    </location>
</feature>
<name>A0AB34HC63_ESCRO</name>
<dbReference type="EMBL" id="JAIQCJ010001624">
    <property type="protein sequence ID" value="KAJ8788340.1"/>
    <property type="molecule type" value="Genomic_DNA"/>
</dbReference>
<evidence type="ECO:0000313" key="2">
    <source>
        <dbReference type="EMBL" id="KAJ8788340.1"/>
    </source>
</evidence>
<dbReference type="Proteomes" id="UP001159641">
    <property type="component" value="Unassembled WGS sequence"/>
</dbReference>
<protein>
    <submittedName>
        <fullName evidence="2">Uncharacterized protein</fullName>
    </submittedName>
</protein>
<reference evidence="2 3" key="1">
    <citation type="submission" date="2022-11" db="EMBL/GenBank/DDBJ databases">
        <title>Whole genome sequence of Eschrichtius robustus ER-17-0199.</title>
        <authorList>
            <person name="Bruniche-Olsen A."/>
            <person name="Black A.N."/>
            <person name="Fields C.J."/>
            <person name="Walden K."/>
            <person name="Dewoody J.A."/>
        </authorList>
    </citation>
    <scope>NUCLEOTIDE SEQUENCE [LARGE SCALE GENOMIC DNA]</scope>
    <source>
        <strain evidence="2">ER-17-0199</strain>
        <tissue evidence="2">Blubber</tissue>
    </source>
</reference>
<organism evidence="2 3">
    <name type="scientific">Eschrichtius robustus</name>
    <name type="common">California gray whale</name>
    <name type="synonym">Eschrichtius gibbosus</name>
    <dbReference type="NCBI Taxonomy" id="9764"/>
    <lineage>
        <taxon>Eukaryota</taxon>
        <taxon>Metazoa</taxon>
        <taxon>Chordata</taxon>
        <taxon>Craniata</taxon>
        <taxon>Vertebrata</taxon>
        <taxon>Euteleostomi</taxon>
        <taxon>Mammalia</taxon>
        <taxon>Eutheria</taxon>
        <taxon>Laurasiatheria</taxon>
        <taxon>Artiodactyla</taxon>
        <taxon>Whippomorpha</taxon>
        <taxon>Cetacea</taxon>
        <taxon>Mysticeti</taxon>
        <taxon>Eschrichtiidae</taxon>
        <taxon>Eschrichtius</taxon>
    </lineage>
</organism>
<keyword evidence="3" id="KW-1185">Reference proteome</keyword>
<gene>
    <name evidence="2" type="ORF">J1605_000396</name>
</gene>
<sequence>MLQLLKPARLETVLRNKRNHHNEKPAHHNEESTSRQSLGSDRRAGRWAGIAHAQRAQPRGGSRPAGSWSGCTWPLLPSAGSLGGPGPGAGAAAAEAALRHERCRAA</sequence>
<evidence type="ECO:0000313" key="3">
    <source>
        <dbReference type="Proteomes" id="UP001159641"/>
    </source>
</evidence>
<comment type="caution">
    <text evidence="2">The sequence shown here is derived from an EMBL/GenBank/DDBJ whole genome shotgun (WGS) entry which is preliminary data.</text>
</comment>
<dbReference type="AlphaFoldDB" id="A0AB34HC63"/>
<accession>A0AB34HC63</accession>